<accession>A0A5B0G6L4</accession>
<comment type="caution">
    <text evidence="1">The sequence shown here is derived from an EMBL/GenBank/DDBJ whole genome shotgun (WGS) entry which is preliminary data.</text>
</comment>
<gene>
    <name evidence="1" type="ORF">FVF58_48045</name>
</gene>
<dbReference type="AlphaFoldDB" id="A0A5B0G6L4"/>
<organism evidence="1 2">
    <name type="scientific">Paraburkholderia panacisoli</name>
    <dbReference type="NCBI Taxonomy" id="2603818"/>
    <lineage>
        <taxon>Bacteria</taxon>
        <taxon>Pseudomonadati</taxon>
        <taxon>Pseudomonadota</taxon>
        <taxon>Betaproteobacteria</taxon>
        <taxon>Burkholderiales</taxon>
        <taxon>Burkholderiaceae</taxon>
        <taxon>Paraburkholderia</taxon>
    </lineage>
</organism>
<dbReference type="Proteomes" id="UP000325273">
    <property type="component" value="Unassembled WGS sequence"/>
</dbReference>
<reference evidence="1 2" key="1">
    <citation type="submission" date="2019-08" db="EMBL/GenBank/DDBJ databases">
        <title>Paraburkholderia sp. DCY113.</title>
        <authorList>
            <person name="Kang J."/>
        </authorList>
    </citation>
    <scope>NUCLEOTIDE SEQUENCE [LARGE SCALE GENOMIC DNA]</scope>
    <source>
        <strain evidence="1 2">DCY113</strain>
    </source>
</reference>
<evidence type="ECO:0000313" key="1">
    <source>
        <dbReference type="EMBL" id="KAA0997680.1"/>
    </source>
</evidence>
<keyword evidence="2" id="KW-1185">Reference proteome</keyword>
<protein>
    <submittedName>
        <fullName evidence="1">Uncharacterized protein</fullName>
    </submittedName>
</protein>
<proteinExistence type="predicted"/>
<dbReference type="EMBL" id="VTUZ01000076">
    <property type="protein sequence ID" value="KAA0997680.1"/>
    <property type="molecule type" value="Genomic_DNA"/>
</dbReference>
<name>A0A5B0G6L4_9BURK</name>
<evidence type="ECO:0000313" key="2">
    <source>
        <dbReference type="Proteomes" id="UP000325273"/>
    </source>
</evidence>
<sequence length="168" mass="18121">MSKLTPALALRAAINLLRDSAESRRMPSGEPLNDAVVQLHLDAADTLEESLADLRDHEQEKRTAASGPPRNGLQEAHGVLLLESSIPGGRSKCASRSVPSERFGIFTSIRTINLNDMSQTIVRKNCSPGLTPVSLCPTDGWNRSYALCVHSRDLLARTVERSCAVCGG</sequence>